<reference evidence="2" key="1">
    <citation type="submission" date="2018-04" db="EMBL/GenBank/DDBJ databases">
        <title>Transcriptome of Schizaphis graminum biotype I.</title>
        <authorList>
            <person name="Scully E.D."/>
            <person name="Geib S.M."/>
            <person name="Palmer N.A."/>
            <person name="Koch K."/>
            <person name="Bradshaw J."/>
            <person name="Heng-Moss T."/>
            <person name="Sarath G."/>
        </authorList>
    </citation>
    <scope>NUCLEOTIDE SEQUENCE</scope>
</reference>
<gene>
    <name evidence="2" type="ORF">g.142808</name>
</gene>
<organism evidence="2">
    <name type="scientific">Schizaphis graminum</name>
    <name type="common">Green bug aphid</name>
    <dbReference type="NCBI Taxonomy" id="13262"/>
    <lineage>
        <taxon>Eukaryota</taxon>
        <taxon>Metazoa</taxon>
        <taxon>Ecdysozoa</taxon>
        <taxon>Arthropoda</taxon>
        <taxon>Hexapoda</taxon>
        <taxon>Insecta</taxon>
        <taxon>Pterygota</taxon>
        <taxon>Neoptera</taxon>
        <taxon>Paraneoptera</taxon>
        <taxon>Hemiptera</taxon>
        <taxon>Sternorrhyncha</taxon>
        <taxon>Aphidomorpha</taxon>
        <taxon>Aphidoidea</taxon>
        <taxon>Aphididae</taxon>
        <taxon>Aphidini</taxon>
        <taxon>Schizaphis</taxon>
    </lineage>
</organism>
<dbReference type="EMBL" id="GGMR01018353">
    <property type="protein sequence ID" value="MBY30972.1"/>
    <property type="molecule type" value="Transcribed_RNA"/>
</dbReference>
<proteinExistence type="predicted"/>
<name>A0A2S2PND8_SCHGA</name>
<dbReference type="AlphaFoldDB" id="A0A2S2PND8"/>
<sequence>MFQFTIIILLITSFKVYHGFAYQCPKSIPYSTIPRLSRINLPVSNALIHFKIENEFLIDCHGRTRYVCVDITTDTLQNKTKNYDNDLHVQTGGDYKEHIIAHSLGGSNDSLNVFPLNQNCKSRLLNSNFEQKLAKLLSEHSRITYIAELEYTHNMTDVRPTRINTIYMDENENILRSAGTINSSPNTPCNIVDQVYSTKRKRSLIDIFKRSKNSTTNINCLDGCRRSECFSKVEDRDKRCSSYHFHSVHANTLCPGQWCYCCSYY</sequence>
<keyword evidence="1" id="KW-0732">Signal</keyword>
<feature type="chain" id="PRO_5015509108" evidence="1">
    <location>
        <begin position="22"/>
        <end position="265"/>
    </location>
</feature>
<evidence type="ECO:0000256" key="1">
    <source>
        <dbReference type="SAM" id="SignalP"/>
    </source>
</evidence>
<evidence type="ECO:0000313" key="2">
    <source>
        <dbReference type="EMBL" id="MBY30972.1"/>
    </source>
</evidence>
<protein>
    <submittedName>
        <fullName evidence="2">Uncharacterized protein</fullName>
    </submittedName>
</protein>
<feature type="signal peptide" evidence="1">
    <location>
        <begin position="1"/>
        <end position="21"/>
    </location>
</feature>
<accession>A0A2S2PND8</accession>